<dbReference type="NCBIfam" id="NF005304">
    <property type="entry name" value="PRK06835.1"/>
    <property type="match status" value="1"/>
</dbReference>
<dbReference type="SUPFAM" id="SSF52540">
    <property type="entry name" value="P-loop containing nucleoside triphosphate hydrolases"/>
    <property type="match status" value="1"/>
</dbReference>
<evidence type="ECO:0000313" key="3">
    <source>
        <dbReference type="Proteomes" id="UP000183190"/>
    </source>
</evidence>
<protein>
    <submittedName>
        <fullName evidence="2">DNA replication protein DnaC</fullName>
    </submittedName>
</protein>
<proteinExistence type="predicted"/>
<dbReference type="SMART" id="SM00382">
    <property type="entry name" value="AAA"/>
    <property type="match status" value="1"/>
</dbReference>
<dbReference type="AlphaFoldDB" id="A0A1H6HMJ7"/>
<dbReference type="GO" id="GO:0006260">
    <property type="term" value="P:DNA replication"/>
    <property type="evidence" value="ECO:0007669"/>
    <property type="project" value="TreeGrafter"/>
</dbReference>
<dbReference type="Pfam" id="PF01695">
    <property type="entry name" value="IstB_IS21"/>
    <property type="match status" value="1"/>
</dbReference>
<feature type="domain" description="AAA+ ATPase" evidence="1">
    <location>
        <begin position="175"/>
        <end position="299"/>
    </location>
</feature>
<dbReference type="InterPro" id="IPR003593">
    <property type="entry name" value="AAA+_ATPase"/>
</dbReference>
<evidence type="ECO:0000259" key="1">
    <source>
        <dbReference type="SMART" id="SM00382"/>
    </source>
</evidence>
<dbReference type="GO" id="GO:0005524">
    <property type="term" value="F:ATP binding"/>
    <property type="evidence" value="ECO:0007669"/>
    <property type="project" value="InterPro"/>
</dbReference>
<dbReference type="InterPro" id="IPR027417">
    <property type="entry name" value="P-loop_NTPase"/>
</dbReference>
<dbReference type="CDD" id="cd00009">
    <property type="entry name" value="AAA"/>
    <property type="match status" value="1"/>
</dbReference>
<dbReference type="InterPro" id="IPR002611">
    <property type="entry name" value="IstB_ATP-bd"/>
</dbReference>
<dbReference type="PANTHER" id="PTHR30050:SF4">
    <property type="entry name" value="ATP-BINDING PROTEIN RV3427C IN INSERTION SEQUENCE-RELATED"/>
    <property type="match status" value="1"/>
</dbReference>
<accession>A0A1H6HMJ7</accession>
<dbReference type="Gene3D" id="3.40.50.300">
    <property type="entry name" value="P-loop containing nucleotide triphosphate hydrolases"/>
    <property type="match status" value="1"/>
</dbReference>
<sequence>MDSSIFDKAQSILTNRRMKAVSENEQRISEVNSKIPQIREINEVLFNTGKELISIISNNKGKDISDKIEQLKQYNLGAQAMSRKILAEHGYPEDYLDIHYTCPKCCDTGYNGNKFCDCLRSLCGKLAADDLNKSSQLKLSNFESFSLSYYSGENYLAMKKILEYTMQYASTFSPDSKSILMFGQTGLGKTHLSLAIANKVLEKGYSVIYDSAINILRNIEKEHFSYEHSSEMIDLVMNTDLLILDDMGTEYESQFYNATIYNIINTRLNCGKPSIISTNLDLAGIARRYDKRVVSRIVSMYSCLEFKGDDVRLQIRKNSI</sequence>
<dbReference type="EMBL" id="FNWV01000001">
    <property type="protein sequence ID" value="SEH37037.1"/>
    <property type="molecule type" value="Genomic_DNA"/>
</dbReference>
<evidence type="ECO:0000313" key="2">
    <source>
        <dbReference type="EMBL" id="SEH37037.1"/>
    </source>
</evidence>
<dbReference type="OrthoDB" id="9776217at2"/>
<reference evidence="2 3" key="1">
    <citation type="submission" date="2016-10" db="EMBL/GenBank/DDBJ databases">
        <authorList>
            <person name="de Groot N.N."/>
        </authorList>
    </citation>
    <scope>NUCLEOTIDE SEQUENCE [LARGE SCALE GENOMIC DNA]</scope>
    <source>
        <strain evidence="2 3">YAD2003</strain>
    </source>
</reference>
<organism evidence="2 3">
    <name type="scientific">Ruminococcus flavefaciens</name>
    <dbReference type="NCBI Taxonomy" id="1265"/>
    <lineage>
        <taxon>Bacteria</taxon>
        <taxon>Bacillati</taxon>
        <taxon>Bacillota</taxon>
        <taxon>Clostridia</taxon>
        <taxon>Eubacteriales</taxon>
        <taxon>Oscillospiraceae</taxon>
        <taxon>Ruminococcus</taxon>
    </lineage>
</organism>
<dbReference type="PANTHER" id="PTHR30050">
    <property type="entry name" value="CHROMOSOMAL REPLICATION INITIATOR PROTEIN DNAA"/>
    <property type="match status" value="1"/>
</dbReference>
<dbReference type="Proteomes" id="UP000183190">
    <property type="component" value="Unassembled WGS sequence"/>
</dbReference>
<gene>
    <name evidence="2" type="ORF">SAMN02910265_00071</name>
</gene>
<name>A0A1H6HMJ7_RUMFL</name>
<dbReference type="RefSeq" id="WP_074713934.1">
    <property type="nucleotide sequence ID" value="NZ_FNWV01000001.1"/>
</dbReference>